<proteinExistence type="predicted"/>
<name>A0ABS5STE8_9PROT</name>
<comment type="caution">
    <text evidence="1">The sequence shown here is derived from an EMBL/GenBank/DDBJ whole genome shotgun (WGS) entry which is preliminary data.</text>
</comment>
<evidence type="ECO:0000313" key="2">
    <source>
        <dbReference type="Proteomes" id="UP001519538"/>
    </source>
</evidence>
<dbReference type="RefSeq" id="WP_214165966.1">
    <property type="nucleotide sequence ID" value="NZ_JABLUU010000061.1"/>
</dbReference>
<dbReference type="Proteomes" id="UP001519538">
    <property type="component" value="Unassembled WGS sequence"/>
</dbReference>
<evidence type="ECO:0000313" key="1">
    <source>
        <dbReference type="EMBL" id="MBT0677020.1"/>
    </source>
</evidence>
<organism evidence="1 2">
    <name type="scientific">Komagataeibacter oboediens</name>
    <dbReference type="NCBI Taxonomy" id="65958"/>
    <lineage>
        <taxon>Bacteria</taxon>
        <taxon>Pseudomonadati</taxon>
        <taxon>Pseudomonadota</taxon>
        <taxon>Alphaproteobacteria</taxon>
        <taxon>Acetobacterales</taxon>
        <taxon>Acetobacteraceae</taxon>
        <taxon>Komagataeibacter</taxon>
    </lineage>
</organism>
<keyword evidence="1" id="KW-0614">Plasmid</keyword>
<keyword evidence="2" id="KW-1185">Reference proteome</keyword>
<gene>
    <name evidence="1" type="ORF">HNO79_16830</name>
</gene>
<reference evidence="1 2" key="1">
    <citation type="journal article" date="2021" name="Astrobiology">
        <title>Bacterial Cellulose Retains Robustness but Its Synthesis Declines After Exposure to a Mars-Like Environment Simulated Outside the International Space Station.</title>
        <authorList>
            <person name="Orlovska I."/>
            <person name="Podolich O."/>
            <person name="Kukharenko O."/>
            <person name="Zaets I."/>
            <person name="Reva O."/>
            <person name="Khirunenko L."/>
            <person name="Zmejkoski D."/>
            <person name="Rogalsky S."/>
            <person name="Barh D."/>
            <person name="Tiwari S."/>
            <person name="Kumavath R."/>
            <person name="Goes-Neto A."/>
            <person name="Azevedo V."/>
            <person name="Brenig B."/>
            <person name="Ghosh P."/>
            <person name="de Vera J.P."/>
            <person name="Kozyrovska N."/>
        </authorList>
    </citation>
    <scope>NUCLEOTIDE SEQUENCE [LARGE SCALE GENOMIC DNA]</scope>
    <source>
        <strain evidence="1 2">IMBG 311</strain>
    </source>
</reference>
<dbReference type="GeneID" id="79189405"/>
<geneLocation type="plasmid" evidence="1">
    <name>unnamed2</name>
</geneLocation>
<sequence length="54" mass="6233">MLKTNATDPALANPLALRRDDNFGRWREQRFDHQGAVIYPACLARSIFFRCIPV</sequence>
<protein>
    <submittedName>
        <fullName evidence="1">Uncharacterized protein</fullName>
    </submittedName>
</protein>
<accession>A0ABS5STE8</accession>
<dbReference type="EMBL" id="JABLUU010000061">
    <property type="protein sequence ID" value="MBT0677020.1"/>
    <property type="molecule type" value="Genomic_DNA"/>
</dbReference>